<keyword evidence="1" id="KW-1133">Transmembrane helix</keyword>
<keyword evidence="1" id="KW-0472">Membrane</keyword>
<gene>
    <name evidence="2" type="ORF">DFR29_11416</name>
</gene>
<feature type="transmembrane region" description="Helical" evidence="1">
    <location>
        <begin position="415"/>
        <end position="434"/>
    </location>
</feature>
<dbReference type="Proteomes" id="UP000295293">
    <property type="component" value="Unassembled WGS sequence"/>
</dbReference>
<evidence type="ECO:0008006" key="4">
    <source>
        <dbReference type="Google" id="ProtNLM"/>
    </source>
</evidence>
<sequence>MLLIPTTARSVPASRYWLVLAAVLVTIKLVLALFDPTMRFFLGDSESYLHTALTGWIPPDRSFLYGKFVAASALLPGSLYGLLIAQSLCGVFSALLLARIACIDLGADRRLAAVLACALALDPAQLFYERMMMAESLGCLCLLGMLACGFAYLRKQWWPWLLAVALFGIATVALRMSLLPMVLGFALLPALVPLAHKRGRLNWLRVAGHATIALAATALLHNAYQYWYGRLSEGPRTYLQSSGTFRLGLVAPLLRPEHLQEVGLPADLLTQVGPDLRAPRQREAQLWLDDGLIAVLRRAAGADTENKARRLASLALRDDIPGFLRLAAATTADYFVAQETRTRMADDLGTRPLSADAVEKLRDRLGYDASRFHEVRNPVALYFERMGNWLIVCLFALAPLGLIVLLRQWQQRRNAALLLCLSALGLVAGQLLFSHIVSFRYLHAFPPLVLLCLAGCFASARRTSGLEPSP</sequence>
<name>A0A4R6YQ17_9GAMM</name>
<proteinExistence type="predicted"/>
<feature type="transmembrane region" description="Helical" evidence="1">
    <location>
        <begin position="79"/>
        <end position="98"/>
    </location>
</feature>
<accession>A0A4R6YQ17</accession>
<organism evidence="2 3">
    <name type="scientific">Tahibacter aquaticus</name>
    <dbReference type="NCBI Taxonomy" id="520092"/>
    <lineage>
        <taxon>Bacteria</taxon>
        <taxon>Pseudomonadati</taxon>
        <taxon>Pseudomonadota</taxon>
        <taxon>Gammaproteobacteria</taxon>
        <taxon>Lysobacterales</taxon>
        <taxon>Rhodanobacteraceae</taxon>
        <taxon>Tahibacter</taxon>
    </lineage>
</organism>
<feature type="transmembrane region" description="Helical" evidence="1">
    <location>
        <begin position="134"/>
        <end position="153"/>
    </location>
</feature>
<reference evidence="2 3" key="1">
    <citation type="submission" date="2019-03" db="EMBL/GenBank/DDBJ databases">
        <title>Genomic Encyclopedia of Type Strains, Phase IV (KMG-IV): sequencing the most valuable type-strain genomes for metagenomic binning, comparative biology and taxonomic classification.</title>
        <authorList>
            <person name="Goeker M."/>
        </authorList>
    </citation>
    <scope>NUCLEOTIDE SEQUENCE [LARGE SCALE GENOMIC DNA]</scope>
    <source>
        <strain evidence="2 3">DSM 21667</strain>
    </source>
</reference>
<dbReference type="EMBL" id="SNZH01000014">
    <property type="protein sequence ID" value="TDR39965.1"/>
    <property type="molecule type" value="Genomic_DNA"/>
</dbReference>
<dbReference type="AlphaFoldDB" id="A0A4R6YQ17"/>
<feature type="transmembrane region" description="Helical" evidence="1">
    <location>
        <begin position="16"/>
        <end position="34"/>
    </location>
</feature>
<evidence type="ECO:0000313" key="3">
    <source>
        <dbReference type="Proteomes" id="UP000295293"/>
    </source>
</evidence>
<evidence type="ECO:0000313" key="2">
    <source>
        <dbReference type="EMBL" id="TDR39965.1"/>
    </source>
</evidence>
<evidence type="ECO:0000256" key="1">
    <source>
        <dbReference type="SAM" id="Phobius"/>
    </source>
</evidence>
<keyword evidence="1" id="KW-0812">Transmembrane</keyword>
<protein>
    <recommendedName>
        <fullName evidence="4">Dolichyl-phosphate-mannose-protein mannosyltransferase</fullName>
    </recommendedName>
</protein>
<dbReference type="RefSeq" id="WP_133820458.1">
    <property type="nucleotide sequence ID" value="NZ_SNZH01000014.1"/>
</dbReference>
<keyword evidence="3" id="KW-1185">Reference proteome</keyword>
<feature type="transmembrane region" description="Helical" evidence="1">
    <location>
        <begin position="110"/>
        <end position="128"/>
    </location>
</feature>
<feature type="transmembrane region" description="Helical" evidence="1">
    <location>
        <begin position="160"/>
        <end position="183"/>
    </location>
</feature>
<dbReference type="OrthoDB" id="6057094at2"/>
<feature type="transmembrane region" description="Helical" evidence="1">
    <location>
        <begin position="389"/>
        <end position="409"/>
    </location>
</feature>
<comment type="caution">
    <text evidence="2">The sequence shown here is derived from an EMBL/GenBank/DDBJ whole genome shotgun (WGS) entry which is preliminary data.</text>
</comment>